<feature type="region of interest" description="Disordered" evidence="1">
    <location>
        <begin position="1"/>
        <end position="26"/>
    </location>
</feature>
<dbReference type="Gene3D" id="3.40.50.300">
    <property type="entry name" value="P-loop containing nucleotide triphosphate hydrolases"/>
    <property type="match status" value="1"/>
</dbReference>
<name>A0ABT9XIC6_9BACL</name>
<dbReference type="RefSeq" id="WP_274456812.1">
    <property type="nucleotide sequence ID" value="NZ_CP067097.1"/>
</dbReference>
<dbReference type="PANTHER" id="PTHR40072:SF1">
    <property type="entry name" value="MOLYBDOPTERIN-GUANINE DINUCLEOTIDE BIOSYNTHESIS ADAPTER PROTEIN"/>
    <property type="match status" value="1"/>
</dbReference>
<dbReference type="Proteomes" id="UP001232973">
    <property type="component" value="Unassembled WGS sequence"/>
</dbReference>
<reference evidence="3 4" key="1">
    <citation type="submission" date="2023-07" db="EMBL/GenBank/DDBJ databases">
        <title>Genomic Encyclopedia of Type Strains, Phase IV (KMG-IV): sequencing the most valuable type-strain genomes for metagenomic binning, comparative biology and taxonomic classification.</title>
        <authorList>
            <person name="Goeker M."/>
        </authorList>
    </citation>
    <scope>NUCLEOTIDE SEQUENCE [LARGE SCALE GENOMIC DNA]</scope>
    <source>
        <strain evidence="3 4">DSM 4006</strain>
    </source>
</reference>
<proteinExistence type="predicted"/>
<gene>
    <name evidence="3" type="ORF">J2S03_001913</name>
</gene>
<keyword evidence="4" id="KW-1185">Reference proteome</keyword>
<dbReference type="InterPro" id="IPR052539">
    <property type="entry name" value="MGD_biosynthesis_adapter"/>
</dbReference>
<protein>
    <submittedName>
        <fullName evidence="3">Molybdopterin-guanine dinucleotide biosynthesis protein B</fullName>
    </submittedName>
</protein>
<dbReference type="SUPFAM" id="SSF52540">
    <property type="entry name" value="P-loop containing nucleoside triphosphate hydrolases"/>
    <property type="match status" value="1"/>
</dbReference>
<accession>A0ABT9XIC6</accession>
<dbReference type="Pfam" id="PF03205">
    <property type="entry name" value="MobB"/>
    <property type="match status" value="2"/>
</dbReference>
<dbReference type="PANTHER" id="PTHR40072">
    <property type="entry name" value="MOLYBDOPTERIN-GUANINE DINUCLEOTIDE BIOSYNTHESIS ADAPTER PROTEIN-RELATED"/>
    <property type="match status" value="1"/>
</dbReference>
<dbReference type="EMBL" id="JAUSTP010000014">
    <property type="protein sequence ID" value="MDQ0190050.1"/>
    <property type="molecule type" value="Genomic_DNA"/>
</dbReference>
<evidence type="ECO:0000256" key="1">
    <source>
        <dbReference type="SAM" id="MobiDB-lite"/>
    </source>
</evidence>
<dbReference type="InterPro" id="IPR027417">
    <property type="entry name" value="P-loop_NTPase"/>
</dbReference>
<feature type="domain" description="Molybdopterin-guanine dinucleotide biosynthesis protein B (MobB)" evidence="2">
    <location>
        <begin position="36"/>
        <end position="72"/>
    </location>
</feature>
<sequence>MTETAREGMRNGAREGMRKPGEPVREGAVRPPICCCIVGRQDAGKTTLLQGLVAHWAARGLRVAVLKHDGHVDAAVQAGHALGVPAAPVDDWEKPGSDTVRYAQSGAAATLVAGGGQSLLRMVRHPGTQNLDDLARGMLAWMTQVGDAPDVLAAEGWKKSDWPKVAVVRRPADVDWLQSEHLANLRAVYCGERLDDALQRVAALGRRVYHGAELTELADDILGWSASD</sequence>
<dbReference type="InterPro" id="IPR004435">
    <property type="entry name" value="MobB_dom"/>
</dbReference>
<comment type="caution">
    <text evidence="3">The sequence shown here is derived from an EMBL/GenBank/DDBJ whole genome shotgun (WGS) entry which is preliminary data.</text>
</comment>
<feature type="domain" description="Molybdopterin-guanine dinucleotide biosynthesis protein B (MobB)" evidence="2">
    <location>
        <begin position="91"/>
        <end position="188"/>
    </location>
</feature>
<evidence type="ECO:0000313" key="3">
    <source>
        <dbReference type="EMBL" id="MDQ0190050.1"/>
    </source>
</evidence>
<evidence type="ECO:0000313" key="4">
    <source>
        <dbReference type="Proteomes" id="UP001232973"/>
    </source>
</evidence>
<organism evidence="3 4">
    <name type="scientific">Alicyclobacillus cycloheptanicus</name>
    <dbReference type="NCBI Taxonomy" id="1457"/>
    <lineage>
        <taxon>Bacteria</taxon>
        <taxon>Bacillati</taxon>
        <taxon>Bacillota</taxon>
        <taxon>Bacilli</taxon>
        <taxon>Bacillales</taxon>
        <taxon>Alicyclobacillaceae</taxon>
        <taxon>Alicyclobacillus</taxon>
    </lineage>
</organism>
<evidence type="ECO:0000259" key="2">
    <source>
        <dbReference type="Pfam" id="PF03205"/>
    </source>
</evidence>